<proteinExistence type="predicted"/>
<gene>
    <name evidence="2" type="ORF">JIN85_19090</name>
</gene>
<keyword evidence="3" id="KW-1185">Reference proteome</keyword>
<comment type="caution">
    <text evidence="2">The sequence shown here is derived from an EMBL/GenBank/DDBJ whole genome shotgun (WGS) entry which is preliminary data.</text>
</comment>
<evidence type="ECO:0000313" key="2">
    <source>
        <dbReference type="EMBL" id="MBK1884530.1"/>
    </source>
</evidence>
<accession>A0A934S7J4</accession>
<dbReference type="AlphaFoldDB" id="A0A934S7J4"/>
<organism evidence="2 3">
    <name type="scientific">Luteolibacter pohnpeiensis</name>
    <dbReference type="NCBI Taxonomy" id="454153"/>
    <lineage>
        <taxon>Bacteria</taxon>
        <taxon>Pseudomonadati</taxon>
        <taxon>Verrucomicrobiota</taxon>
        <taxon>Verrucomicrobiia</taxon>
        <taxon>Verrucomicrobiales</taxon>
        <taxon>Verrucomicrobiaceae</taxon>
        <taxon>Luteolibacter</taxon>
    </lineage>
</organism>
<dbReference type="EMBL" id="JAENIJ010000056">
    <property type="protein sequence ID" value="MBK1884530.1"/>
    <property type="molecule type" value="Genomic_DNA"/>
</dbReference>
<name>A0A934S7J4_9BACT</name>
<protein>
    <submittedName>
        <fullName evidence="2">Uncharacterized protein</fullName>
    </submittedName>
</protein>
<evidence type="ECO:0000313" key="3">
    <source>
        <dbReference type="Proteomes" id="UP000603141"/>
    </source>
</evidence>
<reference evidence="2" key="1">
    <citation type="submission" date="2021-01" db="EMBL/GenBank/DDBJ databases">
        <title>Modified the classification status of verrucomicrobia.</title>
        <authorList>
            <person name="Feng X."/>
        </authorList>
    </citation>
    <scope>NUCLEOTIDE SEQUENCE</scope>
    <source>
        <strain evidence="2">KCTC 22041</strain>
    </source>
</reference>
<evidence type="ECO:0000256" key="1">
    <source>
        <dbReference type="SAM" id="MobiDB-lite"/>
    </source>
</evidence>
<sequence>MNEEREQDAACQPLPPFSLDDFPKLQPQPRDRRSPSLLGGKRFDVLH</sequence>
<feature type="region of interest" description="Disordered" evidence="1">
    <location>
        <begin position="1"/>
        <end position="47"/>
    </location>
</feature>
<dbReference type="Proteomes" id="UP000603141">
    <property type="component" value="Unassembled WGS sequence"/>
</dbReference>